<evidence type="ECO:0000259" key="5">
    <source>
        <dbReference type="Pfam" id="PF00291"/>
    </source>
</evidence>
<dbReference type="Proteomes" id="UP001321475">
    <property type="component" value="Chromosome"/>
</dbReference>
<accession>A0ABM8G624</accession>
<comment type="cofactor">
    <cofactor evidence="1">
        <name>pyridoxal 5'-phosphate</name>
        <dbReference type="ChEBI" id="CHEBI:597326"/>
    </cofactor>
</comment>
<dbReference type="Gene3D" id="3.40.50.1100">
    <property type="match status" value="2"/>
</dbReference>
<keyword evidence="2" id="KW-0663">Pyridoxal phosphate</keyword>
<dbReference type="EMBL" id="AP027729">
    <property type="protein sequence ID" value="BDZ43610.1"/>
    <property type="molecule type" value="Genomic_DNA"/>
</dbReference>
<dbReference type="InterPro" id="IPR001926">
    <property type="entry name" value="TrpB-like_PALP"/>
</dbReference>
<dbReference type="PANTHER" id="PTHR48078:SF6">
    <property type="entry name" value="L-THREONINE DEHYDRATASE CATABOLIC TDCB"/>
    <property type="match status" value="1"/>
</dbReference>
<sequence>MQVHRTIIDVIDESNEYWVWIDQFIVGTVERMTALAEHSVEMPADLHADRTPERNLRRPVKPAAERPDDDHTRPPSIADVLDARRLLAAHLDETPVRTYPALDAAVHDAGATDIALTIKHENLQPTGAFKVRGALNLLLRSTDAERARGVVAYSTGNHAQAVAYAARATGTACTIVMPQDPNPAKAQAVRELGAELVLHGTTFDDAATHATHLAETTGARLVGAAGDTRILAGVATAYLDLLTAAPDLDVLVVPVGGGSGAAGACTAAAAVAPGCEIIAVQSEASPSAHASWRTGTIQRLPNTSRAEGLATGTGFPLTQHVMRTHLTDFRTVTDQQIRHAQWTLLTTARTVAEGAGAAALAAVLADPARFAGRRVGIAVTGGNASPDELREVVALATTAR</sequence>
<feature type="compositionally biased region" description="Basic and acidic residues" evidence="4">
    <location>
        <begin position="43"/>
        <end position="56"/>
    </location>
</feature>
<evidence type="ECO:0000256" key="4">
    <source>
        <dbReference type="SAM" id="MobiDB-lite"/>
    </source>
</evidence>
<evidence type="ECO:0000256" key="2">
    <source>
        <dbReference type="ARBA" id="ARBA00022898"/>
    </source>
</evidence>
<evidence type="ECO:0000313" key="7">
    <source>
        <dbReference type="Proteomes" id="UP001321475"/>
    </source>
</evidence>
<dbReference type="InterPro" id="IPR050147">
    <property type="entry name" value="Ser/Thr_Dehydratase"/>
</dbReference>
<feature type="region of interest" description="Disordered" evidence="4">
    <location>
        <begin position="43"/>
        <end position="75"/>
    </location>
</feature>
<name>A0ABM8G624_9CELL</name>
<keyword evidence="7" id="KW-1185">Reference proteome</keyword>
<evidence type="ECO:0000256" key="1">
    <source>
        <dbReference type="ARBA" id="ARBA00001933"/>
    </source>
</evidence>
<dbReference type="PANTHER" id="PTHR48078">
    <property type="entry name" value="THREONINE DEHYDRATASE, MITOCHONDRIAL-RELATED"/>
    <property type="match status" value="1"/>
</dbReference>
<organism evidence="6 7">
    <name type="scientific">Paraoerskovia sediminicola</name>
    <dbReference type="NCBI Taxonomy" id="1138587"/>
    <lineage>
        <taxon>Bacteria</taxon>
        <taxon>Bacillati</taxon>
        <taxon>Actinomycetota</taxon>
        <taxon>Actinomycetes</taxon>
        <taxon>Micrococcales</taxon>
        <taxon>Cellulomonadaceae</taxon>
        <taxon>Paraoerskovia</taxon>
    </lineage>
</organism>
<feature type="compositionally biased region" description="Basic and acidic residues" evidence="4">
    <location>
        <begin position="63"/>
        <end position="73"/>
    </location>
</feature>
<keyword evidence="3" id="KW-0456">Lyase</keyword>
<protein>
    <submittedName>
        <fullName evidence="6">Serine/threonine dehydratase</fullName>
    </submittedName>
</protein>
<feature type="domain" description="Tryptophan synthase beta chain-like PALP" evidence="5">
    <location>
        <begin position="91"/>
        <end position="381"/>
    </location>
</feature>
<evidence type="ECO:0000256" key="3">
    <source>
        <dbReference type="ARBA" id="ARBA00023239"/>
    </source>
</evidence>
<evidence type="ECO:0000313" key="6">
    <source>
        <dbReference type="EMBL" id="BDZ43610.1"/>
    </source>
</evidence>
<dbReference type="InterPro" id="IPR036052">
    <property type="entry name" value="TrpB-like_PALP_sf"/>
</dbReference>
<reference evidence="7" key="1">
    <citation type="journal article" date="2019" name="Int. J. Syst. Evol. Microbiol.">
        <title>The Global Catalogue of Microorganisms (GCM) 10K type strain sequencing project: providing services to taxonomists for standard genome sequencing and annotation.</title>
        <authorList>
            <consortium name="The Broad Institute Genomics Platform"/>
            <consortium name="The Broad Institute Genome Sequencing Center for Infectious Disease"/>
            <person name="Wu L."/>
            <person name="Ma J."/>
        </authorList>
    </citation>
    <scope>NUCLEOTIDE SEQUENCE [LARGE SCALE GENOMIC DNA]</scope>
    <source>
        <strain evidence="7">NBRC 108565</strain>
    </source>
</reference>
<dbReference type="Pfam" id="PF00291">
    <property type="entry name" value="PALP"/>
    <property type="match status" value="1"/>
</dbReference>
<proteinExistence type="predicted"/>
<dbReference type="SUPFAM" id="SSF53686">
    <property type="entry name" value="Tryptophan synthase beta subunit-like PLP-dependent enzymes"/>
    <property type="match status" value="1"/>
</dbReference>
<gene>
    <name evidence="6" type="ORF">GCM10025865_29090</name>
</gene>